<dbReference type="PANTHER" id="PTHR30566:SF25">
    <property type="entry name" value="INNER MEMBRANE PROTEIN"/>
    <property type="match status" value="1"/>
</dbReference>
<accession>M7N134</accession>
<evidence type="ECO:0000256" key="7">
    <source>
        <dbReference type="SAM" id="Phobius"/>
    </source>
</evidence>
<feature type="transmembrane region" description="Helical" evidence="7">
    <location>
        <begin position="93"/>
        <end position="119"/>
    </location>
</feature>
<dbReference type="InterPro" id="IPR049142">
    <property type="entry name" value="MS_channel_1st"/>
</dbReference>
<dbReference type="InterPro" id="IPR023408">
    <property type="entry name" value="MscS_beta-dom_sf"/>
</dbReference>
<dbReference type="SUPFAM" id="SSF82689">
    <property type="entry name" value="Mechanosensitive channel protein MscS (YggB), C-terminal domain"/>
    <property type="match status" value="1"/>
</dbReference>
<dbReference type="Pfam" id="PF21088">
    <property type="entry name" value="MS_channel_1st"/>
    <property type="match status" value="1"/>
</dbReference>
<dbReference type="Pfam" id="PF00924">
    <property type="entry name" value="MS_channel_2nd"/>
    <property type="match status" value="1"/>
</dbReference>
<dbReference type="InterPro" id="IPR011066">
    <property type="entry name" value="MscS_channel_C_sf"/>
</dbReference>
<comment type="caution">
    <text evidence="11">The sequence shown here is derived from an EMBL/GenBank/DDBJ whole genome shotgun (WGS) entry which is preliminary data.</text>
</comment>
<keyword evidence="12" id="KW-1185">Reference proteome</keyword>
<dbReference type="Gene3D" id="2.30.30.60">
    <property type="match status" value="1"/>
</dbReference>
<feature type="domain" description="Mechanosensitive ion channel MscS C-terminal" evidence="9">
    <location>
        <begin position="252"/>
        <end position="337"/>
    </location>
</feature>
<feature type="domain" description="Mechanosensitive ion channel MscS" evidence="8">
    <location>
        <begin position="179"/>
        <end position="246"/>
    </location>
</feature>
<evidence type="ECO:0000313" key="11">
    <source>
        <dbReference type="EMBL" id="EMR02383.1"/>
    </source>
</evidence>
<sequence length="368" mass="41942">MNEVLERTFYQNTVQDYLIAFGIALLGLLLIASFRRTILSRIKRWTEGTKTSVDDFIVESFDRFGIPMLNVGALYMGIQYLQLPDRLARILGIGITIAITILVIRFVSNTLLLVLTAYLRRRHHGEEDISNFGGLKLIINLVLWFIGLAFLFDNLGYDLTAIIAGLGIGGIAIALAAQNILGDLFNYFVIFFDKPFEVGDFVVVDDKNGVIEHIGIKTTRIKTLSGEQLVFSNSDLTSSRIHNFKRMQQRRVVFKVGVTYDTPLEQLKELPQVFKSIILEQDPVRFDRAHFQAYADSSLTFEIVYYVLSSDYTTYMDIHQAINLRIYEEFQKREIEFAFPSRTLYLAGQPAVKAAVRMETTQNGEDRS</sequence>
<dbReference type="Gene3D" id="3.30.70.100">
    <property type="match status" value="1"/>
</dbReference>
<feature type="transmembrane region" description="Helical" evidence="7">
    <location>
        <begin position="131"/>
        <end position="151"/>
    </location>
</feature>
<dbReference type="Pfam" id="PF21082">
    <property type="entry name" value="MS_channel_3rd"/>
    <property type="match status" value="1"/>
</dbReference>
<dbReference type="InterPro" id="IPR010920">
    <property type="entry name" value="LSM_dom_sf"/>
</dbReference>
<dbReference type="GO" id="GO:0005886">
    <property type="term" value="C:plasma membrane"/>
    <property type="evidence" value="ECO:0007669"/>
    <property type="project" value="UniProtKB-SubCell"/>
</dbReference>
<comment type="subcellular location">
    <subcellularLocation>
        <location evidence="1">Cell membrane</location>
        <topology evidence="1">Multi-pass membrane protein</topology>
    </subcellularLocation>
</comment>
<evidence type="ECO:0000256" key="6">
    <source>
        <dbReference type="ARBA" id="ARBA00023136"/>
    </source>
</evidence>
<evidence type="ECO:0000259" key="10">
    <source>
        <dbReference type="Pfam" id="PF21088"/>
    </source>
</evidence>
<feature type="domain" description="Mechanosensitive ion channel transmembrane helices 2/3" evidence="10">
    <location>
        <begin position="138"/>
        <end position="178"/>
    </location>
</feature>
<proteinExistence type="inferred from homology"/>
<dbReference type="OrthoDB" id="9809206at2"/>
<gene>
    <name evidence="11" type="primary">ynaI</name>
    <name evidence="11" type="ORF">ADICEAN_02479</name>
</gene>
<dbReference type="InterPro" id="IPR049278">
    <property type="entry name" value="MS_channel_C"/>
</dbReference>
<evidence type="ECO:0000259" key="9">
    <source>
        <dbReference type="Pfam" id="PF21082"/>
    </source>
</evidence>
<evidence type="ECO:0000256" key="4">
    <source>
        <dbReference type="ARBA" id="ARBA00022692"/>
    </source>
</evidence>
<organism evidence="11 12">
    <name type="scientific">Cesiribacter andamanensis AMV16</name>
    <dbReference type="NCBI Taxonomy" id="1279009"/>
    <lineage>
        <taxon>Bacteria</taxon>
        <taxon>Pseudomonadati</taxon>
        <taxon>Bacteroidota</taxon>
        <taxon>Cytophagia</taxon>
        <taxon>Cytophagales</taxon>
        <taxon>Cesiribacteraceae</taxon>
        <taxon>Cesiribacter</taxon>
    </lineage>
</organism>
<evidence type="ECO:0000313" key="12">
    <source>
        <dbReference type="Proteomes" id="UP000011910"/>
    </source>
</evidence>
<keyword evidence="4 7" id="KW-0812">Transmembrane</keyword>
<dbReference type="RefSeq" id="WP_009195870.1">
    <property type="nucleotide sequence ID" value="NZ_AODQ01000060.1"/>
</dbReference>
<dbReference type="SUPFAM" id="SSF82861">
    <property type="entry name" value="Mechanosensitive channel protein MscS (YggB), transmembrane region"/>
    <property type="match status" value="1"/>
</dbReference>
<comment type="similarity">
    <text evidence="2">Belongs to the MscS (TC 1.A.23) family.</text>
</comment>
<evidence type="ECO:0000256" key="5">
    <source>
        <dbReference type="ARBA" id="ARBA00022989"/>
    </source>
</evidence>
<protein>
    <submittedName>
        <fullName evidence="11">MscS family inner membrane protein YnaI</fullName>
    </submittedName>
</protein>
<evidence type="ECO:0000256" key="1">
    <source>
        <dbReference type="ARBA" id="ARBA00004651"/>
    </source>
</evidence>
<dbReference type="InterPro" id="IPR011014">
    <property type="entry name" value="MscS_channel_TM-2"/>
</dbReference>
<feature type="transmembrane region" description="Helical" evidence="7">
    <location>
        <begin position="17"/>
        <end position="34"/>
    </location>
</feature>
<keyword evidence="6 7" id="KW-0472">Membrane</keyword>
<keyword evidence="3" id="KW-1003">Cell membrane</keyword>
<dbReference type="PATRIC" id="fig|1279009.4.peg.2512"/>
<feature type="transmembrane region" description="Helical" evidence="7">
    <location>
        <begin position="157"/>
        <end position="177"/>
    </location>
</feature>
<dbReference type="SUPFAM" id="SSF50182">
    <property type="entry name" value="Sm-like ribonucleoproteins"/>
    <property type="match status" value="1"/>
</dbReference>
<dbReference type="eggNOG" id="COG0668">
    <property type="taxonomic scope" value="Bacteria"/>
</dbReference>
<evidence type="ECO:0000256" key="2">
    <source>
        <dbReference type="ARBA" id="ARBA00008017"/>
    </source>
</evidence>
<dbReference type="InterPro" id="IPR006685">
    <property type="entry name" value="MscS_channel_2nd"/>
</dbReference>
<dbReference type="PANTHER" id="PTHR30566">
    <property type="entry name" value="YNAI-RELATED MECHANOSENSITIVE ION CHANNEL"/>
    <property type="match status" value="1"/>
</dbReference>
<dbReference type="EMBL" id="AODQ01000060">
    <property type="protein sequence ID" value="EMR02383.1"/>
    <property type="molecule type" value="Genomic_DNA"/>
</dbReference>
<dbReference type="STRING" id="1279009.ADICEAN_02479"/>
<dbReference type="Proteomes" id="UP000011910">
    <property type="component" value="Unassembled WGS sequence"/>
</dbReference>
<reference evidence="11 12" key="1">
    <citation type="journal article" date="2013" name="Genome Announc.">
        <title>Draft Genome Sequence of Cesiribacter andamanensis Strain AMV16T, Isolated from a Soil Sample from a Mud Volcano in the Andaman Islands, India.</title>
        <authorList>
            <person name="Shivaji S."/>
            <person name="Ara S."/>
            <person name="Begum Z."/>
            <person name="Srinivas T.N."/>
            <person name="Singh A."/>
            <person name="Kumar Pinnaka A."/>
        </authorList>
    </citation>
    <scope>NUCLEOTIDE SEQUENCE [LARGE SCALE GENOMIC DNA]</scope>
    <source>
        <strain evidence="11 12">AMV16</strain>
    </source>
</reference>
<dbReference type="AlphaFoldDB" id="M7N134"/>
<dbReference type="GO" id="GO:0008381">
    <property type="term" value="F:mechanosensitive monoatomic ion channel activity"/>
    <property type="evidence" value="ECO:0007669"/>
    <property type="project" value="UniProtKB-ARBA"/>
</dbReference>
<dbReference type="Gene3D" id="1.10.287.1260">
    <property type="match status" value="1"/>
</dbReference>
<name>M7N134_9BACT</name>
<evidence type="ECO:0000259" key="8">
    <source>
        <dbReference type="Pfam" id="PF00924"/>
    </source>
</evidence>
<evidence type="ECO:0000256" key="3">
    <source>
        <dbReference type="ARBA" id="ARBA00022475"/>
    </source>
</evidence>
<keyword evidence="5 7" id="KW-1133">Transmembrane helix</keyword>